<feature type="compositionally biased region" description="Basic and acidic residues" evidence="6">
    <location>
        <begin position="1"/>
        <end position="26"/>
    </location>
</feature>
<accession>A0A543AQM2</accession>
<dbReference type="InterPro" id="IPR029063">
    <property type="entry name" value="SAM-dependent_MTases_sf"/>
</dbReference>
<evidence type="ECO:0000256" key="6">
    <source>
        <dbReference type="SAM" id="MobiDB-lite"/>
    </source>
</evidence>
<feature type="binding site" evidence="5">
    <location>
        <position position="80"/>
    </location>
    <ligand>
        <name>S-adenosyl-L-methionine</name>
        <dbReference type="ChEBI" id="CHEBI:59789"/>
    </ligand>
</feature>
<dbReference type="InterPro" id="IPR020596">
    <property type="entry name" value="rRNA_Ade_Mease_Trfase_CS"/>
</dbReference>
<keyword evidence="1 5" id="KW-0489">Methyltransferase</keyword>
<dbReference type="RefSeq" id="WP_142034285.1">
    <property type="nucleotide sequence ID" value="NZ_JBHTGS010000002.1"/>
</dbReference>
<dbReference type="Proteomes" id="UP000317043">
    <property type="component" value="Unassembled WGS sequence"/>
</dbReference>
<evidence type="ECO:0000259" key="7">
    <source>
        <dbReference type="SMART" id="SM00650"/>
    </source>
</evidence>
<keyword evidence="4 5" id="KW-0694">RNA-binding</keyword>
<protein>
    <submittedName>
        <fullName evidence="8">23S rRNA (Adenine-N6)-dimethyltransferase</fullName>
    </submittedName>
</protein>
<dbReference type="OrthoDB" id="3616874at2"/>
<dbReference type="GO" id="GO:0005829">
    <property type="term" value="C:cytosol"/>
    <property type="evidence" value="ECO:0007669"/>
    <property type="project" value="TreeGrafter"/>
</dbReference>
<dbReference type="GO" id="GO:0003723">
    <property type="term" value="F:RNA binding"/>
    <property type="evidence" value="ECO:0007669"/>
    <property type="project" value="UniProtKB-UniRule"/>
</dbReference>
<dbReference type="Pfam" id="PF00398">
    <property type="entry name" value="RrnaAD"/>
    <property type="match status" value="1"/>
</dbReference>
<dbReference type="EMBL" id="VFOW01000001">
    <property type="protein sequence ID" value="TQL74859.1"/>
    <property type="molecule type" value="Genomic_DNA"/>
</dbReference>
<feature type="binding site" evidence="5">
    <location>
        <position position="126"/>
    </location>
    <ligand>
        <name>S-adenosyl-L-methionine</name>
        <dbReference type="ChEBI" id="CHEBI:59789"/>
    </ligand>
</feature>
<dbReference type="InterPro" id="IPR001737">
    <property type="entry name" value="KsgA/Erm"/>
</dbReference>
<dbReference type="PANTHER" id="PTHR11727:SF7">
    <property type="entry name" value="DIMETHYLADENOSINE TRANSFERASE-RELATED"/>
    <property type="match status" value="1"/>
</dbReference>
<keyword evidence="2 5" id="KW-0808">Transferase</keyword>
<evidence type="ECO:0000256" key="2">
    <source>
        <dbReference type="ARBA" id="ARBA00022679"/>
    </source>
</evidence>
<gene>
    <name evidence="8" type="ORF">FB566_0348</name>
</gene>
<feature type="binding site" evidence="5">
    <location>
        <position position="101"/>
    </location>
    <ligand>
        <name>S-adenosyl-L-methionine</name>
        <dbReference type="ChEBI" id="CHEBI:59789"/>
    </ligand>
</feature>
<comment type="similarity">
    <text evidence="5">Belongs to the class I-like SAM-binding methyltransferase superfamily. rRNA adenine N(6)-methyltransferase family.</text>
</comment>
<evidence type="ECO:0000256" key="5">
    <source>
        <dbReference type="PROSITE-ProRule" id="PRU01026"/>
    </source>
</evidence>
<dbReference type="SMART" id="SM00650">
    <property type="entry name" value="rADc"/>
    <property type="match status" value="1"/>
</dbReference>
<dbReference type="NCBIfam" id="NF000499">
    <property type="entry name" value="Erm23S_rRNA_broad"/>
    <property type="match status" value="1"/>
</dbReference>
<dbReference type="CDD" id="cd02440">
    <property type="entry name" value="AdoMet_MTases"/>
    <property type="match status" value="1"/>
</dbReference>
<comment type="caution">
    <text evidence="8">The sequence shown here is derived from an EMBL/GenBank/DDBJ whole genome shotgun (WGS) entry which is preliminary data.</text>
</comment>
<organism evidence="8 9">
    <name type="scientific">Stackebrandtia endophytica</name>
    <dbReference type="NCBI Taxonomy" id="1496996"/>
    <lineage>
        <taxon>Bacteria</taxon>
        <taxon>Bacillati</taxon>
        <taxon>Actinomycetota</taxon>
        <taxon>Actinomycetes</taxon>
        <taxon>Glycomycetales</taxon>
        <taxon>Glycomycetaceae</taxon>
        <taxon>Stackebrandtia</taxon>
    </lineage>
</organism>
<name>A0A543AQM2_9ACTN</name>
<feature type="binding site" evidence="5">
    <location>
        <position position="53"/>
    </location>
    <ligand>
        <name>S-adenosyl-L-methionine</name>
        <dbReference type="ChEBI" id="CHEBI:59789"/>
    </ligand>
</feature>
<dbReference type="Gene3D" id="3.40.50.150">
    <property type="entry name" value="Vaccinia Virus protein VP39"/>
    <property type="match status" value="1"/>
</dbReference>
<dbReference type="SUPFAM" id="SSF53335">
    <property type="entry name" value="S-adenosyl-L-methionine-dependent methyltransferases"/>
    <property type="match status" value="1"/>
</dbReference>
<evidence type="ECO:0000256" key="1">
    <source>
        <dbReference type="ARBA" id="ARBA00022603"/>
    </source>
</evidence>
<feature type="binding site" evidence="5">
    <location>
        <position position="142"/>
    </location>
    <ligand>
        <name>S-adenosyl-L-methionine</name>
        <dbReference type="ChEBI" id="CHEBI:59789"/>
    </ligand>
</feature>
<evidence type="ECO:0000256" key="3">
    <source>
        <dbReference type="ARBA" id="ARBA00022691"/>
    </source>
</evidence>
<feature type="binding site" evidence="5">
    <location>
        <position position="55"/>
    </location>
    <ligand>
        <name>S-adenosyl-L-methionine</name>
        <dbReference type="ChEBI" id="CHEBI:59789"/>
    </ligand>
</feature>
<dbReference type="InterPro" id="IPR023165">
    <property type="entry name" value="rRNA_Ade_diMease-like_C"/>
</dbReference>
<reference evidence="8 9" key="1">
    <citation type="submission" date="2019-06" db="EMBL/GenBank/DDBJ databases">
        <title>Sequencing the genomes of 1000 actinobacteria strains.</title>
        <authorList>
            <person name="Klenk H.-P."/>
        </authorList>
    </citation>
    <scope>NUCLEOTIDE SEQUENCE [LARGE SCALE GENOMIC DNA]</scope>
    <source>
        <strain evidence="8 9">DSM 45928</strain>
    </source>
</reference>
<feature type="domain" description="Ribosomal RNA adenine methylase transferase N-terminal" evidence="7">
    <location>
        <begin position="60"/>
        <end position="224"/>
    </location>
</feature>
<evidence type="ECO:0000313" key="8">
    <source>
        <dbReference type="EMBL" id="TQL74859.1"/>
    </source>
</evidence>
<dbReference type="InterPro" id="IPR020598">
    <property type="entry name" value="rRNA_Ade_methylase_Trfase_N"/>
</dbReference>
<evidence type="ECO:0000313" key="9">
    <source>
        <dbReference type="Proteomes" id="UP000317043"/>
    </source>
</evidence>
<dbReference type="PANTHER" id="PTHR11727">
    <property type="entry name" value="DIMETHYLADENOSINE TRANSFERASE"/>
    <property type="match status" value="1"/>
</dbReference>
<dbReference type="AlphaFoldDB" id="A0A543AQM2"/>
<dbReference type="NCBIfam" id="NF000337">
    <property type="entry name" value="erm_SHROVE"/>
    <property type="match status" value="1"/>
</dbReference>
<proteinExistence type="inferred from homology"/>
<keyword evidence="9" id="KW-1185">Reference proteome</keyword>
<sequence length="296" mass="34211">MQYRDSVHRSAHDDRRRRQGRFDRSRHPSRGGMGEHPGGHDRRGNTRKRLSQNFLTDPQIAATVARRSGVESDDAVIEVGPGRGILTRALQPLCREITAYELDPKYAKLISEKHRDDPKVTCHHQDFLTVPAPREAFRLVANIPYSRTSDIIDWCLATPTLKSATLITQWEYARKRTGDYGRWSRLTVLSWPQVEWRLLGRVDRRKFNPVPSVDSGILHLERRKTPLLVPFQQRDFEEMVRLGFTGIGGDIFRSLRQAVSTERLRQAFRDADVNPRAQVGYVSPQEWLRLYDSLMS</sequence>
<dbReference type="Gene3D" id="1.10.8.100">
    <property type="entry name" value="Ribosomal RNA adenine dimethylase-like, domain 2"/>
    <property type="match status" value="1"/>
</dbReference>
<dbReference type="PROSITE" id="PS01131">
    <property type="entry name" value="RRNA_A_DIMETH"/>
    <property type="match status" value="1"/>
</dbReference>
<feature type="region of interest" description="Disordered" evidence="6">
    <location>
        <begin position="1"/>
        <end position="46"/>
    </location>
</feature>
<keyword evidence="3 5" id="KW-0949">S-adenosyl-L-methionine</keyword>
<dbReference type="InParanoid" id="A0A543AQM2"/>
<dbReference type="GO" id="GO:0000179">
    <property type="term" value="F:rRNA (adenine-N6,N6-)-dimethyltransferase activity"/>
    <property type="evidence" value="ECO:0007669"/>
    <property type="project" value="UniProtKB-UniRule"/>
</dbReference>
<evidence type="ECO:0000256" key="4">
    <source>
        <dbReference type="ARBA" id="ARBA00022884"/>
    </source>
</evidence>
<dbReference type="PROSITE" id="PS51689">
    <property type="entry name" value="SAM_RNA_A_N6_MT"/>
    <property type="match status" value="1"/>
</dbReference>